<reference evidence="3 4" key="1">
    <citation type="submission" date="2019-07" db="EMBL/GenBank/DDBJ databases">
        <title>Rhodotorula toruloides NBRC10032 genome sequencing.</title>
        <authorList>
            <person name="Shida Y."/>
            <person name="Takaku H."/>
            <person name="Ogasawara W."/>
            <person name="Mori K."/>
        </authorList>
    </citation>
    <scope>NUCLEOTIDE SEQUENCE [LARGE SCALE GENOMIC DNA]</scope>
    <source>
        <strain evidence="3 4">NBRC10032</strain>
    </source>
</reference>
<keyword evidence="2" id="KW-1133">Transmembrane helix</keyword>
<sequence>MLERSPHPHSQGPHARHLRSPSASSTLTAGTTYTYTSFDLQHPKTPREEREEREALARAERERSGTGLLRWLWRGRRPARVGDEEAVNERSTLLRREGGNEAVEQEGRAKEMTKWEYVWSETVCYAKHMLPPILVFVVLVLVIALLAYRQAVRRIVHPPDS</sequence>
<dbReference type="EMBL" id="BJWK01000001">
    <property type="protein sequence ID" value="GEM06591.1"/>
    <property type="molecule type" value="Genomic_DNA"/>
</dbReference>
<evidence type="ECO:0000256" key="2">
    <source>
        <dbReference type="SAM" id="Phobius"/>
    </source>
</evidence>
<feature type="compositionally biased region" description="Basic and acidic residues" evidence="1">
    <location>
        <begin position="41"/>
        <end position="61"/>
    </location>
</feature>
<gene>
    <name evidence="3" type="ORF">Rt10032_c01g0608</name>
</gene>
<accession>A0A511K8B4</accession>
<proteinExistence type="predicted"/>
<organism evidence="3 4">
    <name type="scientific">Rhodotorula toruloides</name>
    <name type="common">Yeast</name>
    <name type="synonym">Rhodosporidium toruloides</name>
    <dbReference type="NCBI Taxonomy" id="5286"/>
    <lineage>
        <taxon>Eukaryota</taxon>
        <taxon>Fungi</taxon>
        <taxon>Dikarya</taxon>
        <taxon>Basidiomycota</taxon>
        <taxon>Pucciniomycotina</taxon>
        <taxon>Microbotryomycetes</taxon>
        <taxon>Sporidiobolales</taxon>
        <taxon>Sporidiobolaceae</taxon>
        <taxon>Rhodotorula</taxon>
    </lineage>
</organism>
<comment type="caution">
    <text evidence="3">The sequence shown here is derived from an EMBL/GenBank/DDBJ whole genome shotgun (WGS) entry which is preliminary data.</text>
</comment>
<feature type="compositionally biased region" description="Low complexity" evidence="1">
    <location>
        <begin position="20"/>
        <end position="37"/>
    </location>
</feature>
<keyword evidence="2" id="KW-0472">Membrane</keyword>
<dbReference type="Proteomes" id="UP000321518">
    <property type="component" value="Unassembled WGS sequence"/>
</dbReference>
<dbReference type="OrthoDB" id="2529698at2759"/>
<feature type="transmembrane region" description="Helical" evidence="2">
    <location>
        <begin position="129"/>
        <end position="148"/>
    </location>
</feature>
<evidence type="ECO:0000256" key="1">
    <source>
        <dbReference type="SAM" id="MobiDB-lite"/>
    </source>
</evidence>
<dbReference type="AlphaFoldDB" id="A0A511K8B4"/>
<evidence type="ECO:0000313" key="4">
    <source>
        <dbReference type="Proteomes" id="UP000321518"/>
    </source>
</evidence>
<feature type="region of interest" description="Disordered" evidence="1">
    <location>
        <begin position="1"/>
        <end position="61"/>
    </location>
</feature>
<name>A0A511K8B4_RHOTO</name>
<keyword evidence="2" id="KW-0812">Transmembrane</keyword>
<protein>
    <submittedName>
        <fullName evidence="3">Uncharacterized protein</fullName>
    </submittedName>
</protein>
<evidence type="ECO:0000313" key="3">
    <source>
        <dbReference type="EMBL" id="GEM06591.1"/>
    </source>
</evidence>